<evidence type="ECO:0000313" key="3">
    <source>
        <dbReference type="Proteomes" id="UP000318571"/>
    </source>
</evidence>
<sequence length="276" mass="31867">MACSSGGNKSGRGGEEGEEHGDLLLSDLERISQAGPMYDCLSQYVTSGFPHKSEDIPLDWKAERLSCHYLLESWCYEIFTPLIKELIKPNAVPVCLYIGRLPRDFQTDPPKVKRPFEMASYDLFSYAGHSYLVYVDRFSGWPAVNRWNSDPSTDQLLPIDLSDIPTRRDHAQERSRAHADVTAVSLAPLSVGDHIRIQNHLTKLWDDTGRVMKKRGRRYFVRSSNTRLKWRNRRFIRPFYEEVVQDESQTPVDLPTTEPLKRRSPQNPKPLIRYQS</sequence>
<dbReference type="AlphaFoldDB" id="A0A553N8Y3"/>
<proteinExistence type="predicted"/>
<accession>A0A553N8Y3</accession>
<organism evidence="2 3">
    <name type="scientific">Tigriopus californicus</name>
    <name type="common">Marine copepod</name>
    <dbReference type="NCBI Taxonomy" id="6832"/>
    <lineage>
        <taxon>Eukaryota</taxon>
        <taxon>Metazoa</taxon>
        <taxon>Ecdysozoa</taxon>
        <taxon>Arthropoda</taxon>
        <taxon>Crustacea</taxon>
        <taxon>Multicrustacea</taxon>
        <taxon>Hexanauplia</taxon>
        <taxon>Copepoda</taxon>
        <taxon>Harpacticoida</taxon>
        <taxon>Harpacticidae</taxon>
        <taxon>Tigriopus</taxon>
    </lineage>
</organism>
<keyword evidence="3" id="KW-1185">Reference proteome</keyword>
<reference evidence="2 3" key="1">
    <citation type="journal article" date="2018" name="Nat. Ecol. Evol.">
        <title>Genomic signatures of mitonuclear coevolution across populations of Tigriopus californicus.</title>
        <authorList>
            <person name="Barreto F.S."/>
            <person name="Watson E.T."/>
            <person name="Lima T.G."/>
            <person name="Willett C.S."/>
            <person name="Edmands S."/>
            <person name="Li W."/>
            <person name="Burton R.S."/>
        </authorList>
    </citation>
    <scope>NUCLEOTIDE SEQUENCE [LARGE SCALE GENOMIC DNA]</scope>
    <source>
        <strain evidence="2 3">San Diego</strain>
    </source>
</reference>
<evidence type="ECO:0000313" key="2">
    <source>
        <dbReference type="EMBL" id="TRY61829.1"/>
    </source>
</evidence>
<dbReference type="EMBL" id="VCGU01000459">
    <property type="protein sequence ID" value="TRY61829.1"/>
    <property type="molecule type" value="Genomic_DNA"/>
</dbReference>
<protein>
    <submittedName>
        <fullName evidence="2">Uncharacterized protein</fullName>
    </submittedName>
</protein>
<gene>
    <name evidence="2" type="ORF">TCAL_14956</name>
</gene>
<name>A0A553N8Y3_TIGCA</name>
<dbReference type="Proteomes" id="UP000318571">
    <property type="component" value="Chromosome 8"/>
</dbReference>
<evidence type="ECO:0000256" key="1">
    <source>
        <dbReference type="SAM" id="MobiDB-lite"/>
    </source>
</evidence>
<feature type="region of interest" description="Disordered" evidence="1">
    <location>
        <begin position="246"/>
        <end position="276"/>
    </location>
</feature>
<comment type="caution">
    <text evidence="2">The sequence shown here is derived from an EMBL/GenBank/DDBJ whole genome shotgun (WGS) entry which is preliminary data.</text>
</comment>